<name>A0A6H1PTP3_ECOLX</name>
<evidence type="ECO:0000313" key="1">
    <source>
        <dbReference type="EMBL" id="QIZ17289.1"/>
    </source>
</evidence>
<accession>A0A6H1PTP3</accession>
<geneLocation type="plasmid" evidence="1">
    <name>p801063-FII</name>
</geneLocation>
<protein>
    <submittedName>
        <fullName evidence="1">Uncharacterized protein</fullName>
    </submittedName>
</protein>
<sequence>MQLHQQKGMISLSPPTICNSADYITHNYLSTMKVSYTFIVYFFTALWG</sequence>
<organism evidence="1">
    <name type="scientific">Escherichia coli</name>
    <dbReference type="NCBI Taxonomy" id="562"/>
    <lineage>
        <taxon>Bacteria</taxon>
        <taxon>Pseudomonadati</taxon>
        <taxon>Pseudomonadota</taxon>
        <taxon>Gammaproteobacteria</taxon>
        <taxon>Enterobacterales</taxon>
        <taxon>Enterobacteriaceae</taxon>
        <taxon>Escherichia</taxon>
    </lineage>
</organism>
<reference evidence="1" key="1">
    <citation type="submission" date="2019-12" db="EMBL/GenBank/DDBJ databases">
        <authorList>
            <person name="Zhou D."/>
        </authorList>
    </citation>
    <scope>NUCLEOTIDE SEQUENCE</scope>
    <source>
        <strain evidence="1">140801063</strain>
        <plasmid evidence="1">p801063-FII</plasmid>
    </source>
</reference>
<proteinExistence type="predicted"/>
<keyword evidence="1" id="KW-0614">Plasmid</keyword>
<dbReference type="AlphaFoldDB" id="A0A6H1PTP3"/>
<dbReference type="EMBL" id="MN823991">
    <property type="protein sequence ID" value="QIZ17289.1"/>
    <property type="molecule type" value="Genomic_DNA"/>
</dbReference>